<evidence type="ECO:0000256" key="1">
    <source>
        <dbReference type="SAM" id="MobiDB-lite"/>
    </source>
</evidence>
<accession>A0A1V6P9P3</accession>
<comment type="caution">
    <text evidence="2">The sequence shown here is derived from an EMBL/GenBank/DDBJ whole genome shotgun (WGS) entry which is preliminary data.</text>
</comment>
<feature type="region of interest" description="Disordered" evidence="1">
    <location>
        <begin position="80"/>
        <end position="112"/>
    </location>
</feature>
<gene>
    <name evidence="2" type="ORF">PENDEC_c015G02917</name>
</gene>
<dbReference type="EMBL" id="MDYL01000015">
    <property type="protein sequence ID" value="OQD73462.1"/>
    <property type="molecule type" value="Genomic_DNA"/>
</dbReference>
<proteinExistence type="predicted"/>
<evidence type="ECO:0000313" key="2">
    <source>
        <dbReference type="EMBL" id="OQD73462.1"/>
    </source>
</evidence>
<name>A0A1V6P9P3_PENDC</name>
<dbReference type="OrthoDB" id="4177029at2759"/>
<organism evidence="2 3">
    <name type="scientific">Penicillium decumbens</name>
    <dbReference type="NCBI Taxonomy" id="69771"/>
    <lineage>
        <taxon>Eukaryota</taxon>
        <taxon>Fungi</taxon>
        <taxon>Dikarya</taxon>
        <taxon>Ascomycota</taxon>
        <taxon>Pezizomycotina</taxon>
        <taxon>Eurotiomycetes</taxon>
        <taxon>Eurotiomycetidae</taxon>
        <taxon>Eurotiales</taxon>
        <taxon>Aspergillaceae</taxon>
        <taxon>Penicillium</taxon>
    </lineage>
</organism>
<sequence>MASLWYCCRCNFGLHDSVLYDSCINCGTDRCAYCMEEKVSDQLNSHNHCHETSPYPSVVPVVTSSTLSLNNTMPIIPTPDLPGVRPLHRPGPDVSTVPLGSPRQHYSQTYIQ</sequence>
<keyword evidence="3" id="KW-1185">Reference proteome</keyword>
<dbReference type="Proteomes" id="UP000191522">
    <property type="component" value="Unassembled WGS sequence"/>
</dbReference>
<evidence type="ECO:0000313" key="3">
    <source>
        <dbReference type="Proteomes" id="UP000191522"/>
    </source>
</evidence>
<protein>
    <submittedName>
        <fullName evidence="2">Uncharacterized protein</fullName>
    </submittedName>
</protein>
<reference evidence="3" key="1">
    <citation type="journal article" date="2017" name="Nat. Microbiol.">
        <title>Global analysis of biosynthetic gene clusters reveals vast potential of secondary metabolite production in Penicillium species.</title>
        <authorList>
            <person name="Nielsen J.C."/>
            <person name="Grijseels S."/>
            <person name="Prigent S."/>
            <person name="Ji B."/>
            <person name="Dainat J."/>
            <person name="Nielsen K.F."/>
            <person name="Frisvad J.C."/>
            <person name="Workman M."/>
            <person name="Nielsen J."/>
        </authorList>
    </citation>
    <scope>NUCLEOTIDE SEQUENCE [LARGE SCALE GENOMIC DNA]</scope>
    <source>
        <strain evidence="3">IBT 11843</strain>
    </source>
</reference>
<dbReference type="AlphaFoldDB" id="A0A1V6P9P3"/>